<name>A0AAE8T070_9PEZI</name>
<dbReference type="SUPFAM" id="SSF52833">
    <property type="entry name" value="Thioredoxin-like"/>
    <property type="match status" value="1"/>
</dbReference>
<dbReference type="InterPro" id="IPR010987">
    <property type="entry name" value="Glutathione-S-Trfase_C-like"/>
</dbReference>
<protein>
    <submittedName>
        <fullName evidence="4">Related to glutathione S-transferase GST-6.0</fullName>
    </submittedName>
</protein>
<evidence type="ECO:0000256" key="1">
    <source>
        <dbReference type="ARBA" id="ARBA00007409"/>
    </source>
</evidence>
<accession>A0AAE8T070</accession>
<dbReference type="SUPFAM" id="SSF47616">
    <property type="entry name" value="GST C-terminal domain-like"/>
    <property type="match status" value="1"/>
</dbReference>
<dbReference type="PROSITE" id="PS50404">
    <property type="entry name" value="GST_NTER"/>
    <property type="match status" value="1"/>
</dbReference>
<dbReference type="AlphaFoldDB" id="A0AAE8T070"/>
<comment type="caution">
    <text evidence="4">The sequence shown here is derived from an EMBL/GenBank/DDBJ whole genome shotgun (WGS) entry which is preliminary data.</text>
</comment>
<evidence type="ECO:0000259" key="2">
    <source>
        <dbReference type="PROSITE" id="PS50404"/>
    </source>
</evidence>
<dbReference type="Proteomes" id="UP001187682">
    <property type="component" value="Unassembled WGS sequence"/>
</dbReference>
<keyword evidence="5" id="KW-1185">Reference proteome</keyword>
<dbReference type="InterPro" id="IPR040079">
    <property type="entry name" value="Glutathione_S-Trfase"/>
</dbReference>
<dbReference type="InterPro" id="IPR004046">
    <property type="entry name" value="GST_C"/>
</dbReference>
<dbReference type="EMBL" id="ONZQ02000017">
    <property type="protein sequence ID" value="SPO06812.1"/>
    <property type="molecule type" value="Genomic_DNA"/>
</dbReference>
<dbReference type="InterPro" id="IPR036282">
    <property type="entry name" value="Glutathione-S-Trfase_C_sf"/>
</dbReference>
<dbReference type="SFLD" id="SFLDS00019">
    <property type="entry name" value="Glutathione_Transferase_(cytos"/>
    <property type="match status" value="1"/>
</dbReference>
<proteinExistence type="inferred from homology"/>
<feature type="domain" description="GST C-terminal" evidence="3">
    <location>
        <begin position="107"/>
        <end position="229"/>
    </location>
</feature>
<feature type="domain" description="GST N-terminal" evidence="2">
    <location>
        <begin position="4"/>
        <end position="102"/>
    </location>
</feature>
<organism evidence="4 5">
    <name type="scientific">Cephalotrichum gorgonifer</name>
    <dbReference type="NCBI Taxonomy" id="2041049"/>
    <lineage>
        <taxon>Eukaryota</taxon>
        <taxon>Fungi</taxon>
        <taxon>Dikarya</taxon>
        <taxon>Ascomycota</taxon>
        <taxon>Pezizomycotina</taxon>
        <taxon>Sordariomycetes</taxon>
        <taxon>Hypocreomycetidae</taxon>
        <taxon>Microascales</taxon>
        <taxon>Microascaceae</taxon>
        <taxon>Cephalotrichum</taxon>
    </lineage>
</organism>
<dbReference type="Gene3D" id="1.20.1050.10">
    <property type="match status" value="1"/>
</dbReference>
<reference evidence="4" key="1">
    <citation type="submission" date="2018-03" db="EMBL/GenBank/DDBJ databases">
        <authorList>
            <person name="Guldener U."/>
        </authorList>
    </citation>
    <scope>NUCLEOTIDE SEQUENCE</scope>
</reference>
<dbReference type="InterPro" id="IPR004045">
    <property type="entry name" value="Glutathione_S-Trfase_N"/>
</dbReference>
<dbReference type="Pfam" id="PF00043">
    <property type="entry name" value="GST_C"/>
    <property type="match status" value="1"/>
</dbReference>
<evidence type="ECO:0000313" key="5">
    <source>
        <dbReference type="Proteomes" id="UP001187682"/>
    </source>
</evidence>
<dbReference type="PANTHER" id="PTHR44051:SF8">
    <property type="entry name" value="GLUTATHIONE S-TRANSFERASE GSTA"/>
    <property type="match status" value="1"/>
</dbReference>
<dbReference type="CDD" id="cd03057">
    <property type="entry name" value="GST_N_Beta"/>
    <property type="match status" value="1"/>
</dbReference>
<evidence type="ECO:0000259" key="3">
    <source>
        <dbReference type="PROSITE" id="PS50405"/>
    </source>
</evidence>
<dbReference type="PANTHER" id="PTHR44051">
    <property type="entry name" value="GLUTATHIONE S-TRANSFERASE-RELATED"/>
    <property type="match status" value="1"/>
</dbReference>
<evidence type="ECO:0000313" key="4">
    <source>
        <dbReference type="EMBL" id="SPO06812.1"/>
    </source>
</evidence>
<dbReference type="Gene3D" id="3.40.30.10">
    <property type="entry name" value="Glutaredoxin"/>
    <property type="match status" value="1"/>
</dbReference>
<sequence>MAPSTPPTLYRANGTCATVPYSILAHFGIPFNDVLLRPSSDNMSTGSFYVAADGSLSHEDYLAINPSGYVPALVIPEGEGTTSVTEMPAVLTYIASLVPNLNLLGATPLDKVKVAEWTAWLQVTVHSYGYVAYLREGRFVEDPAAFGGIKSRSVDVLKKAFARIEERLAGREFAVGDALTVVDFNLYPYWRWAPFSVEAYPNFAKHMRKIEKLDGIRKALDVEGNKLYFD</sequence>
<dbReference type="InterPro" id="IPR036249">
    <property type="entry name" value="Thioredoxin-like_sf"/>
</dbReference>
<comment type="similarity">
    <text evidence="1">Belongs to the GST superfamily.</text>
</comment>
<dbReference type="PROSITE" id="PS50405">
    <property type="entry name" value="GST_CTER"/>
    <property type="match status" value="1"/>
</dbReference>
<gene>
    <name evidence="4" type="ORF">DNG_09506</name>
</gene>